<keyword evidence="3" id="KW-1185">Reference proteome</keyword>
<feature type="coiled-coil region" evidence="1">
    <location>
        <begin position="3"/>
        <end position="30"/>
    </location>
</feature>
<organism evidence="2 3">
    <name type="scientific">Ruficoccus amylovorans</name>
    <dbReference type="NCBI Taxonomy" id="1804625"/>
    <lineage>
        <taxon>Bacteria</taxon>
        <taxon>Pseudomonadati</taxon>
        <taxon>Verrucomicrobiota</taxon>
        <taxon>Opitutia</taxon>
        <taxon>Puniceicoccales</taxon>
        <taxon>Cerasicoccaceae</taxon>
        <taxon>Ruficoccus</taxon>
    </lineage>
</organism>
<dbReference type="AlphaFoldDB" id="A0A842HL94"/>
<sequence>MSIHNELKRIEKAEQTLAKQKKKLIEQQKKEKAAHAKLETVVKQSGFDTPKELVEALIEKYGIRLHRRRAAAAAPSGRRKRTKITPELRDEVKAKLKEHSMNKVSKDMEISYAVIAKIAKGAYDKAK</sequence>
<evidence type="ECO:0000313" key="3">
    <source>
        <dbReference type="Proteomes" id="UP000546464"/>
    </source>
</evidence>
<protein>
    <submittedName>
        <fullName evidence="2">Uncharacterized protein</fullName>
    </submittedName>
</protein>
<evidence type="ECO:0000256" key="1">
    <source>
        <dbReference type="SAM" id="Coils"/>
    </source>
</evidence>
<reference evidence="2 3" key="1">
    <citation type="submission" date="2020-07" db="EMBL/GenBank/DDBJ databases">
        <authorList>
            <person name="Feng X."/>
        </authorList>
    </citation>
    <scope>NUCLEOTIDE SEQUENCE [LARGE SCALE GENOMIC DNA]</scope>
    <source>
        <strain evidence="2 3">JCM31066</strain>
    </source>
</reference>
<comment type="caution">
    <text evidence="2">The sequence shown here is derived from an EMBL/GenBank/DDBJ whole genome shotgun (WGS) entry which is preliminary data.</text>
</comment>
<dbReference type="Proteomes" id="UP000546464">
    <property type="component" value="Unassembled WGS sequence"/>
</dbReference>
<evidence type="ECO:0000313" key="2">
    <source>
        <dbReference type="EMBL" id="MBC2596296.1"/>
    </source>
</evidence>
<proteinExistence type="predicted"/>
<gene>
    <name evidence="2" type="ORF">H5P28_18675</name>
</gene>
<keyword evidence="1" id="KW-0175">Coiled coil</keyword>
<dbReference type="EMBL" id="JACHVB010000064">
    <property type="protein sequence ID" value="MBC2596296.1"/>
    <property type="molecule type" value="Genomic_DNA"/>
</dbReference>
<dbReference type="RefSeq" id="WP_185677213.1">
    <property type="nucleotide sequence ID" value="NZ_JACHVB010000064.1"/>
</dbReference>
<name>A0A842HL94_9BACT</name>
<accession>A0A842HL94</accession>